<sequence length="106" mass="12799">MGFWNEIKRNVHIAKEQRQCELFLQQILMMLEDEVYANFTPTQGMNFFKELKIAYINYINRIRIYNITSLTIKGKQYDVKEYDIIIKAKIRSLCNKYGINDDMFKE</sequence>
<organism evidence="1">
    <name type="scientific">Bacteroides ovatus</name>
    <dbReference type="NCBI Taxonomy" id="28116"/>
    <lineage>
        <taxon>Bacteria</taxon>
        <taxon>Pseudomonadati</taxon>
        <taxon>Bacteroidota</taxon>
        <taxon>Bacteroidia</taxon>
        <taxon>Bacteroidales</taxon>
        <taxon>Bacteroidaceae</taxon>
        <taxon>Bacteroides</taxon>
    </lineage>
</organism>
<accession>A0A6N2U9X6</accession>
<gene>
    <name evidence="1" type="ORF">BOLFYP28_00264</name>
</gene>
<dbReference type="EMBL" id="CACRTD010000028">
    <property type="protein sequence ID" value="VYT14528.1"/>
    <property type="molecule type" value="Genomic_DNA"/>
</dbReference>
<dbReference type="AlphaFoldDB" id="A0A6N2U9X6"/>
<proteinExistence type="predicted"/>
<name>A0A6N2U9X6_BACOV</name>
<protein>
    <submittedName>
        <fullName evidence="1">Uncharacterized protein</fullName>
    </submittedName>
</protein>
<evidence type="ECO:0000313" key="1">
    <source>
        <dbReference type="EMBL" id="VYT14528.1"/>
    </source>
</evidence>
<reference evidence="1" key="1">
    <citation type="submission" date="2019-11" db="EMBL/GenBank/DDBJ databases">
        <authorList>
            <person name="Feng L."/>
        </authorList>
    </citation>
    <scope>NUCLEOTIDE SEQUENCE</scope>
    <source>
        <strain evidence="1">BovatusLFYP28</strain>
    </source>
</reference>